<accession>M0MPA8</accession>
<feature type="region of interest" description="Disordered" evidence="3">
    <location>
        <begin position="142"/>
        <end position="164"/>
    </location>
</feature>
<dbReference type="PROSITE" id="PS51318">
    <property type="entry name" value="TAT"/>
    <property type="match status" value="1"/>
</dbReference>
<dbReference type="InterPro" id="IPR008972">
    <property type="entry name" value="Cupredoxin"/>
</dbReference>
<dbReference type="InterPro" id="IPR011041">
    <property type="entry name" value="Quinoprot_gluc/sorb_DH_b-prop"/>
</dbReference>
<dbReference type="eggNOG" id="arCOG02921">
    <property type="taxonomic scope" value="Archaea"/>
</dbReference>
<name>M0MPA8_HALMO</name>
<gene>
    <name evidence="6" type="ORF">C448_05306</name>
</gene>
<dbReference type="Gene3D" id="2.120.10.30">
    <property type="entry name" value="TolB, C-terminal domain"/>
    <property type="match status" value="1"/>
</dbReference>
<evidence type="ECO:0000256" key="2">
    <source>
        <dbReference type="ARBA" id="ARBA00023008"/>
    </source>
</evidence>
<dbReference type="GO" id="GO:0005507">
    <property type="term" value="F:copper ion binding"/>
    <property type="evidence" value="ECO:0007669"/>
    <property type="project" value="InterPro"/>
</dbReference>
<protein>
    <submittedName>
        <fullName evidence="6">Blue copper domain protein</fullName>
    </submittedName>
</protein>
<dbReference type="PANTHER" id="PTHR19328">
    <property type="entry name" value="HEDGEHOG-INTERACTING PROTEIN"/>
    <property type="match status" value="1"/>
</dbReference>
<dbReference type="EMBL" id="AOMC01000074">
    <property type="protein sequence ID" value="EMA47527.1"/>
    <property type="molecule type" value="Genomic_DNA"/>
</dbReference>
<reference evidence="6 7" key="1">
    <citation type="journal article" date="2014" name="PLoS Genet.">
        <title>Phylogenetically driven sequencing of extremely halophilic archaea reveals strategies for static and dynamic osmo-response.</title>
        <authorList>
            <person name="Becker E.A."/>
            <person name="Seitzer P.M."/>
            <person name="Tritt A."/>
            <person name="Larsen D."/>
            <person name="Krusor M."/>
            <person name="Yao A.I."/>
            <person name="Wu D."/>
            <person name="Madern D."/>
            <person name="Eisen J.A."/>
            <person name="Darling A.E."/>
            <person name="Facciotti M.T."/>
        </authorList>
    </citation>
    <scope>NUCLEOTIDE SEQUENCE [LARGE SCALE GENOMIC DNA]</scope>
    <source>
        <strain evidence="6 7">DSM 1307</strain>
    </source>
</reference>
<evidence type="ECO:0000256" key="1">
    <source>
        <dbReference type="ARBA" id="ARBA00022723"/>
    </source>
</evidence>
<dbReference type="Proteomes" id="UP000011568">
    <property type="component" value="Unassembled WGS sequence"/>
</dbReference>
<dbReference type="GO" id="GO:0009055">
    <property type="term" value="F:electron transfer activity"/>
    <property type="evidence" value="ECO:0007669"/>
    <property type="project" value="InterPro"/>
</dbReference>
<dbReference type="PATRIC" id="fig|931277.6.peg.1037"/>
<organism evidence="6 7">
    <name type="scientific">Halococcus morrhuae DSM 1307</name>
    <dbReference type="NCBI Taxonomy" id="931277"/>
    <lineage>
        <taxon>Archaea</taxon>
        <taxon>Methanobacteriati</taxon>
        <taxon>Methanobacteriota</taxon>
        <taxon>Stenosarchaea group</taxon>
        <taxon>Halobacteria</taxon>
        <taxon>Halobacteriales</taxon>
        <taxon>Halococcaceae</taxon>
        <taxon>Halococcus</taxon>
    </lineage>
</organism>
<dbReference type="Gene3D" id="2.60.40.420">
    <property type="entry name" value="Cupredoxins - blue copper proteins"/>
    <property type="match status" value="1"/>
</dbReference>
<evidence type="ECO:0000259" key="5">
    <source>
        <dbReference type="Pfam" id="PF07995"/>
    </source>
</evidence>
<evidence type="ECO:0000313" key="7">
    <source>
        <dbReference type="Proteomes" id="UP000011568"/>
    </source>
</evidence>
<evidence type="ECO:0000259" key="4">
    <source>
        <dbReference type="Pfam" id="PF00127"/>
    </source>
</evidence>
<dbReference type="eggNOG" id="arCOG02796">
    <property type="taxonomic scope" value="Archaea"/>
</dbReference>
<feature type="domain" description="Glucose/Sorbosone dehydrogenase" evidence="5">
    <location>
        <begin position="180"/>
        <end position="442"/>
    </location>
</feature>
<keyword evidence="2" id="KW-0186">Copper</keyword>
<feature type="region of interest" description="Disordered" evidence="3">
    <location>
        <begin position="316"/>
        <end position="340"/>
    </location>
</feature>
<dbReference type="OrthoDB" id="6744at2157"/>
<comment type="caution">
    <text evidence="6">The sequence shown here is derived from an EMBL/GenBank/DDBJ whole genome shotgun (WGS) entry which is preliminary data.</text>
</comment>
<feature type="compositionally biased region" description="Low complexity" evidence="3">
    <location>
        <begin position="574"/>
        <end position="620"/>
    </location>
</feature>
<dbReference type="SUPFAM" id="SSF50952">
    <property type="entry name" value="Soluble quinoprotein glucose dehydrogenase"/>
    <property type="match status" value="1"/>
</dbReference>
<sequence>MNPIQHTQDGHSTARTVGRRRFLGLTAAGALAGVATAGRGRAQSSRTIELGGKIAGWQGRTPESIAGEENPTLALEAGVDYRITWTNLDGMGHNIALIDENDDVLKRTEVMSEQGATQTIEFTAREEMAEYICEPHRSSMRGSVRFGSGSSATTDATTTEQAVPTGPTIGLERLVGGFQVPTDMALLPGDDQRVVVDLYGIAQLNEGDQLRDEPFLDLRDRLAEITGERGFLGLAPHPDYEQNRRFYVRYSAPPADDAPDEFSHTEVLSEFEANEDGTSARPDSERVLLEVHEPRKVHNGGAVAFGPDGYLYTSYGDGGGPRDTGPGHASDWYDRNRGGNGQDVTENLRGSILRLDVDSQGGENPYAIPDDNPLVGKEGLDEQYAWGFRNPWRMSFNDGELYVADVGQNRYEEIDRVVKGGNYGWNVREGTHCYGTESLSDMPKNCPSRTPPDVRGGEPLRDPVIEYPHARNGETIGISVIGGYLYDGSIDALDGKYVFGDYSKEGDPRSSLFAATPTEDGLWDLERLQVEGAEGGAVEGYLIAIARDADGELFALTSAGELGGAVNRITATEATGTATTPDGTNATANATGSTTTALGTDATDTDANATAGVRSAAGNGTASGSGATDGSGNASGTETSGDGAGFGVLAALAGIGGLAARRLRR</sequence>
<dbReference type="RefSeq" id="WP_004052373.1">
    <property type="nucleotide sequence ID" value="NZ_AOMC01000074.1"/>
</dbReference>
<dbReference type="InterPro" id="IPR006311">
    <property type="entry name" value="TAT_signal"/>
</dbReference>
<evidence type="ECO:0000256" key="3">
    <source>
        <dbReference type="SAM" id="MobiDB-lite"/>
    </source>
</evidence>
<dbReference type="InterPro" id="IPR012938">
    <property type="entry name" value="Glc/Sorbosone_DH"/>
</dbReference>
<dbReference type="PANTHER" id="PTHR19328:SF75">
    <property type="entry name" value="ALDOSE SUGAR DEHYDROGENASE YLII"/>
    <property type="match status" value="1"/>
</dbReference>
<dbReference type="Pfam" id="PF07995">
    <property type="entry name" value="GSDH"/>
    <property type="match status" value="1"/>
</dbReference>
<feature type="domain" description="Blue (type 1) copper" evidence="4">
    <location>
        <begin position="82"/>
        <end position="145"/>
    </location>
</feature>
<evidence type="ECO:0000313" key="6">
    <source>
        <dbReference type="EMBL" id="EMA47527.1"/>
    </source>
</evidence>
<keyword evidence="1" id="KW-0479">Metal-binding</keyword>
<dbReference type="STRING" id="931277.C448_05306"/>
<dbReference type="SUPFAM" id="SSF49503">
    <property type="entry name" value="Cupredoxins"/>
    <property type="match status" value="1"/>
</dbReference>
<dbReference type="InterPro" id="IPR000923">
    <property type="entry name" value="BlueCu_1"/>
</dbReference>
<feature type="region of interest" description="Disordered" evidence="3">
    <location>
        <begin position="574"/>
        <end position="639"/>
    </location>
</feature>
<proteinExistence type="predicted"/>
<dbReference type="AlphaFoldDB" id="M0MPA8"/>
<dbReference type="Pfam" id="PF00127">
    <property type="entry name" value="Copper-bind"/>
    <property type="match status" value="1"/>
</dbReference>
<dbReference type="InterPro" id="IPR011042">
    <property type="entry name" value="6-blade_b-propeller_TolB-like"/>
</dbReference>
<feature type="compositionally biased region" description="Low complexity" evidence="3">
    <location>
        <begin position="147"/>
        <end position="159"/>
    </location>
</feature>
<keyword evidence="7" id="KW-1185">Reference proteome</keyword>